<dbReference type="STRING" id="69004.A0A182QYL5"/>
<evidence type="ECO:0000256" key="4">
    <source>
        <dbReference type="ARBA" id="ARBA00022729"/>
    </source>
</evidence>
<proteinExistence type="inferred from homology"/>
<name>A0A182QYL5_9DIPT</name>
<dbReference type="Pfam" id="PF01395">
    <property type="entry name" value="PBP_GOBP"/>
    <property type="match status" value="1"/>
</dbReference>
<dbReference type="FunFam" id="1.10.238.20:FF:000008">
    <property type="entry name" value="D7-related 4 protein"/>
    <property type="match status" value="1"/>
</dbReference>
<dbReference type="AlphaFoldDB" id="A0A182QYL5"/>
<keyword evidence="8" id="KW-1185">Reference proteome</keyword>
<evidence type="ECO:0000256" key="6">
    <source>
        <dbReference type="SAM" id="SignalP"/>
    </source>
</evidence>
<comment type="subcellular location">
    <subcellularLocation>
        <location evidence="1">Secreted</location>
    </subcellularLocation>
</comment>
<accession>A0A182QYL5</accession>
<keyword evidence="3" id="KW-0964">Secreted</keyword>
<organism evidence="7 8">
    <name type="scientific">Anopheles farauti</name>
    <dbReference type="NCBI Taxonomy" id="69004"/>
    <lineage>
        <taxon>Eukaryota</taxon>
        <taxon>Metazoa</taxon>
        <taxon>Ecdysozoa</taxon>
        <taxon>Arthropoda</taxon>
        <taxon>Hexapoda</taxon>
        <taxon>Insecta</taxon>
        <taxon>Pterygota</taxon>
        <taxon>Neoptera</taxon>
        <taxon>Endopterygota</taxon>
        <taxon>Diptera</taxon>
        <taxon>Nematocera</taxon>
        <taxon>Culicoidea</taxon>
        <taxon>Culicidae</taxon>
        <taxon>Anophelinae</taxon>
        <taxon>Anopheles</taxon>
    </lineage>
</organism>
<feature type="chain" id="PRO_5008133657" evidence="6">
    <location>
        <begin position="22"/>
        <end position="168"/>
    </location>
</feature>
<dbReference type="VEuPathDB" id="VectorBase:AFAF019494"/>
<protein>
    <submittedName>
        <fullName evidence="7">Uncharacterized protein</fullName>
    </submittedName>
</protein>
<evidence type="ECO:0000256" key="2">
    <source>
        <dbReference type="ARBA" id="ARBA00008098"/>
    </source>
</evidence>
<dbReference type="SMART" id="SM00708">
    <property type="entry name" value="PhBP"/>
    <property type="match status" value="1"/>
</dbReference>
<evidence type="ECO:0000256" key="5">
    <source>
        <dbReference type="ARBA" id="ARBA00023157"/>
    </source>
</evidence>
<evidence type="ECO:0000256" key="3">
    <source>
        <dbReference type="ARBA" id="ARBA00022525"/>
    </source>
</evidence>
<reference evidence="8" key="1">
    <citation type="submission" date="2014-01" db="EMBL/GenBank/DDBJ databases">
        <title>The Genome Sequence of Anopheles farauti FAR1 (V2).</title>
        <authorList>
            <consortium name="The Broad Institute Genomics Platform"/>
            <person name="Neafsey D.E."/>
            <person name="Besansky N."/>
            <person name="Howell P."/>
            <person name="Walton C."/>
            <person name="Young S.K."/>
            <person name="Zeng Q."/>
            <person name="Gargeya S."/>
            <person name="Fitzgerald M."/>
            <person name="Haas B."/>
            <person name="Abouelleil A."/>
            <person name="Allen A.W."/>
            <person name="Alvarado L."/>
            <person name="Arachchi H.M."/>
            <person name="Berlin A.M."/>
            <person name="Chapman S.B."/>
            <person name="Gainer-Dewar J."/>
            <person name="Goldberg J."/>
            <person name="Griggs A."/>
            <person name="Gujja S."/>
            <person name="Hansen M."/>
            <person name="Howarth C."/>
            <person name="Imamovic A."/>
            <person name="Ireland A."/>
            <person name="Larimer J."/>
            <person name="McCowan C."/>
            <person name="Murphy C."/>
            <person name="Pearson M."/>
            <person name="Poon T.W."/>
            <person name="Priest M."/>
            <person name="Roberts A."/>
            <person name="Saif S."/>
            <person name="Shea T."/>
            <person name="Sisk P."/>
            <person name="Sykes S."/>
            <person name="Wortman J."/>
            <person name="Nusbaum C."/>
            <person name="Birren B."/>
        </authorList>
    </citation>
    <scope>NUCLEOTIDE SEQUENCE [LARGE SCALE GENOMIC DNA]</scope>
    <source>
        <strain evidence="8">FAR1</strain>
    </source>
</reference>
<dbReference type="InterPro" id="IPR006170">
    <property type="entry name" value="PBP/GOBP"/>
</dbReference>
<dbReference type="GO" id="GO:0005615">
    <property type="term" value="C:extracellular space"/>
    <property type="evidence" value="ECO:0007669"/>
    <property type="project" value="TreeGrafter"/>
</dbReference>
<evidence type="ECO:0000313" key="7">
    <source>
        <dbReference type="EnsemblMetazoa" id="AFAF019494-PA"/>
    </source>
</evidence>
<dbReference type="EMBL" id="AXCN02000789">
    <property type="status" value="NOT_ANNOTATED_CDS"/>
    <property type="molecule type" value="Genomic_DNA"/>
</dbReference>
<dbReference type="GO" id="GO:0005549">
    <property type="term" value="F:odorant binding"/>
    <property type="evidence" value="ECO:0007669"/>
    <property type="project" value="InterPro"/>
</dbReference>
<sequence length="168" mass="18345">MMKKLLLSVGLVWCLISLGQARKESTVEECEKNIPASLKDRVCELRQYTPVASDDMDQHMQCILEVVGFVTASGEVKENDLLSLLQKVDSSVDHAANIRKCVTDASNEASTKKANTFYTCFLGTSSSSGFKNAVDYNELLKAGKLQSGEPFNASRVASLIKEIDDGLC</sequence>
<feature type="signal peptide" evidence="6">
    <location>
        <begin position="1"/>
        <end position="21"/>
    </location>
</feature>
<evidence type="ECO:0000313" key="8">
    <source>
        <dbReference type="Proteomes" id="UP000075886"/>
    </source>
</evidence>
<dbReference type="EnsemblMetazoa" id="AFAF019494-RA">
    <property type="protein sequence ID" value="AFAF019494-PA"/>
    <property type="gene ID" value="AFAF019494"/>
</dbReference>
<keyword evidence="5" id="KW-1015">Disulfide bond</keyword>
<dbReference type="PANTHER" id="PTHR11857:SF43">
    <property type="entry name" value="GEO07291P1-RELATED"/>
    <property type="match status" value="1"/>
</dbReference>
<dbReference type="GO" id="GO:0007608">
    <property type="term" value="P:sensory perception of smell"/>
    <property type="evidence" value="ECO:0007669"/>
    <property type="project" value="TreeGrafter"/>
</dbReference>
<dbReference type="InterPro" id="IPR036728">
    <property type="entry name" value="PBP_GOBP_sf"/>
</dbReference>
<dbReference type="SUPFAM" id="SSF47565">
    <property type="entry name" value="Insect pheromone/odorant-binding proteins"/>
    <property type="match status" value="1"/>
</dbReference>
<dbReference type="Proteomes" id="UP000075886">
    <property type="component" value="Unassembled WGS sequence"/>
</dbReference>
<evidence type="ECO:0000256" key="1">
    <source>
        <dbReference type="ARBA" id="ARBA00004613"/>
    </source>
</evidence>
<dbReference type="Gene3D" id="1.10.238.20">
    <property type="entry name" value="Pheromone/general odorant binding protein domain"/>
    <property type="match status" value="1"/>
</dbReference>
<dbReference type="PANTHER" id="PTHR11857">
    <property type="entry name" value="ODORANT BINDING PROTEIN-RELATED"/>
    <property type="match status" value="1"/>
</dbReference>
<comment type="similarity">
    <text evidence="2">Belongs to the PBP/GOBP family.</text>
</comment>
<reference evidence="7" key="2">
    <citation type="submission" date="2020-05" db="UniProtKB">
        <authorList>
            <consortium name="EnsemblMetazoa"/>
        </authorList>
    </citation>
    <scope>IDENTIFICATION</scope>
    <source>
        <strain evidence="7">FAR1</strain>
    </source>
</reference>
<keyword evidence="4 6" id="KW-0732">Signal</keyword>